<name>A0A1T0A6X7_9GAMM</name>
<dbReference type="Pfam" id="PF01850">
    <property type="entry name" value="PIN"/>
    <property type="match status" value="1"/>
</dbReference>
<evidence type="ECO:0000256" key="5">
    <source>
        <dbReference type="ARBA" id="ARBA00022801"/>
    </source>
</evidence>
<keyword evidence="5 8" id="KW-0378">Hydrolase</keyword>
<reference evidence="10 11" key="1">
    <citation type="submission" date="2017-02" db="EMBL/GenBank/DDBJ databases">
        <title>Draft genome sequence of Moraxella caviae CCUG 355 type strain.</title>
        <authorList>
            <person name="Engstrom-Jakobsson H."/>
            <person name="Salva-Serra F."/>
            <person name="Thorell K."/>
            <person name="Gonzales-Siles L."/>
            <person name="Karlsson R."/>
            <person name="Boulund F."/>
            <person name="Engstrand L."/>
            <person name="Moore E."/>
        </authorList>
    </citation>
    <scope>NUCLEOTIDE SEQUENCE [LARGE SCALE GENOMIC DNA]</scope>
    <source>
        <strain evidence="10 11">CCUG 355</strain>
    </source>
</reference>
<feature type="binding site" evidence="8">
    <location>
        <position position="7"/>
    </location>
    <ligand>
        <name>Mg(2+)</name>
        <dbReference type="ChEBI" id="CHEBI:18420"/>
    </ligand>
</feature>
<dbReference type="GO" id="GO:0000287">
    <property type="term" value="F:magnesium ion binding"/>
    <property type="evidence" value="ECO:0007669"/>
    <property type="project" value="UniProtKB-UniRule"/>
</dbReference>
<keyword evidence="3 8" id="KW-0540">Nuclease</keyword>
<dbReference type="GO" id="GO:0090729">
    <property type="term" value="F:toxin activity"/>
    <property type="evidence" value="ECO:0007669"/>
    <property type="project" value="UniProtKB-KW"/>
</dbReference>
<keyword evidence="8" id="KW-0800">Toxin</keyword>
<dbReference type="GO" id="GO:0016787">
    <property type="term" value="F:hydrolase activity"/>
    <property type="evidence" value="ECO:0007669"/>
    <property type="project" value="UniProtKB-KW"/>
</dbReference>
<dbReference type="CDD" id="cd18736">
    <property type="entry name" value="PIN_CcVapC1-like"/>
    <property type="match status" value="1"/>
</dbReference>
<dbReference type="HAMAP" id="MF_00265">
    <property type="entry name" value="VapC_Nob1"/>
    <property type="match status" value="1"/>
</dbReference>
<evidence type="ECO:0000256" key="6">
    <source>
        <dbReference type="ARBA" id="ARBA00022842"/>
    </source>
</evidence>
<keyword evidence="11" id="KW-1185">Reference proteome</keyword>
<evidence type="ECO:0000256" key="3">
    <source>
        <dbReference type="ARBA" id="ARBA00022722"/>
    </source>
</evidence>
<evidence type="ECO:0000256" key="1">
    <source>
        <dbReference type="ARBA" id="ARBA00001946"/>
    </source>
</evidence>
<sequence length="126" mass="14521">MVKYLLDTNICIYLLKHQPKSLLQRFASCNIGDVAISAITWAELLRGLDKYEPKAEFERLRGLLEILPFDEKAAMTFGEYMQTADHKADFDTLIACYAKTHNLTLVTNNTKDFIRYGIELENWVQA</sequence>
<evidence type="ECO:0000313" key="10">
    <source>
        <dbReference type="EMBL" id="OOR91348.1"/>
    </source>
</evidence>
<proteinExistence type="inferred from homology"/>
<dbReference type="Proteomes" id="UP000190435">
    <property type="component" value="Unassembled WGS sequence"/>
</dbReference>
<keyword evidence="4 8" id="KW-0479">Metal-binding</keyword>
<dbReference type="InterPro" id="IPR050556">
    <property type="entry name" value="Type_II_TA_system_RNase"/>
</dbReference>
<evidence type="ECO:0000256" key="8">
    <source>
        <dbReference type="HAMAP-Rule" id="MF_00265"/>
    </source>
</evidence>
<dbReference type="EMBL" id="MUXU01000022">
    <property type="protein sequence ID" value="OOR91348.1"/>
    <property type="molecule type" value="Genomic_DNA"/>
</dbReference>
<dbReference type="InterPro" id="IPR002716">
    <property type="entry name" value="PIN_dom"/>
</dbReference>
<keyword evidence="6 8" id="KW-0460">Magnesium</keyword>
<dbReference type="AlphaFoldDB" id="A0A1T0A6X7"/>
<protein>
    <recommendedName>
        <fullName evidence="8">Ribonuclease VapC</fullName>
        <shortName evidence="8">RNase VapC</shortName>
        <ecNumber evidence="8">3.1.-.-</ecNumber>
    </recommendedName>
    <alternativeName>
        <fullName evidence="8">Toxin VapC</fullName>
    </alternativeName>
</protein>
<evidence type="ECO:0000259" key="9">
    <source>
        <dbReference type="Pfam" id="PF01850"/>
    </source>
</evidence>
<organism evidence="10 11">
    <name type="scientific">Moraxella caviae</name>
    <dbReference type="NCBI Taxonomy" id="34060"/>
    <lineage>
        <taxon>Bacteria</taxon>
        <taxon>Pseudomonadati</taxon>
        <taxon>Pseudomonadota</taxon>
        <taxon>Gammaproteobacteria</taxon>
        <taxon>Moraxellales</taxon>
        <taxon>Moraxellaceae</taxon>
        <taxon>Moraxella</taxon>
    </lineage>
</organism>
<evidence type="ECO:0000256" key="7">
    <source>
        <dbReference type="ARBA" id="ARBA00038093"/>
    </source>
</evidence>
<dbReference type="EC" id="3.1.-.-" evidence="8"/>
<dbReference type="InterPro" id="IPR029060">
    <property type="entry name" value="PIN-like_dom_sf"/>
</dbReference>
<comment type="cofactor">
    <cofactor evidence="1 8">
        <name>Mg(2+)</name>
        <dbReference type="ChEBI" id="CHEBI:18420"/>
    </cofactor>
</comment>
<gene>
    <name evidence="8" type="primary">vapC</name>
    <name evidence="10" type="ORF">B0181_03330</name>
</gene>
<evidence type="ECO:0000256" key="2">
    <source>
        <dbReference type="ARBA" id="ARBA00022649"/>
    </source>
</evidence>
<dbReference type="PANTHER" id="PTHR33653">
    <property type="entry name" value="RIBONUCLEASE VAPC2"/>
    <property type="match status" value="1"/>
</dbReference>
<comment type="caution">
    <text evidence="10">The sequence shown here is derived from an EMBL/GenBank/DDBJ whole genome shotgun (WGS) entry which is preliminary data.</text>
</comment>
<feature type="binding site" evidence="8">
    <location>
        <position position="91"/>
    </location>
    <ligand>
        <name>Mg(2+)</name>
        <dbReference type="ChEBI" id="CHEBI:18420"/>
    </ligand>
</feature>
<accession>A0A1T0A6X7</accession>
<dbReference type="InterPro" id="IPR022907">
    <property type="entry name" value="VapC_family"/>
</dbReference>
<feature type="domain" description="PIN" evidence="9">
    <location>
        <begin position="4"/>
        <end position="117"/>
    </location>
</feature>
<evidence type="ECO:0000256" key="4">
    <source>
        <dbReference type="ARBA" id="ARBA00022723"/>
    </source>
</evidence>
<dbReference type="SUPFAM" id="SSF88723">
    <property type="entry name" value="PIN domain-like"/>
    <property type="match status" value="1"/>
</dbReference>
<comment type="similarity">
    <text evidence="7 8">Belongs to the PINc/VapC protein family.</text>
</comment>
<dbReference type="PANTHER" id="PTHR33653:SF1">
    <property type="entry name" value="RIBONUCLEASE VAPC2"/>
    <property type="match status" value="1"/>
</dbReference>
<dbReference type="Gene3D" id="3.40.50.1010">
    <property type="entry name" value="5'-nuclease"/>
    <property type="match status" value="1"/>
</dbReference>
<evidence type="ECO:0000313" key="11">
    <source>
        <dbReference type="Proteomes" id="UP000190435"/>
    </source>
</evidence>
<comment type="function">
    <text evidence="8">Toxic component of a toxin-antitoxin (TA) system. An RNase.</text>
</comment>
<dbReference type="STRING" id="34060.B0181_03330"/>
<keyword evidence="2 8" id="KW-1277">Toxin-antitoxin system</keyword>
<dbReference type="GO" id="GO:0004540">
    <property type="term" value="F:RNA nuclease activity"/>
    <property type="evidence" value="ECO:0007669"/>
    <property type="project" value="InterPro"/>
</dbReference>